<gene>
    <name evidence="1" type="ORF">HF568_01190</name>
</gene>
<dbReference type="EMBL" id="JABBHS010000035">
    <property type="protein sequence ID" value="MBU2721868.1"/>
    <property type="molecule type" value="Genomic_DNA"/>
</dbReference>
<dbReference type="RefSeq" id="WP_113527681.1">
    <property type="nucleotide sequence ID" value="NZ_JABBHS010000035.1"/>
</dbReference>
<organism evidence="1 2">
    <name type="scientific">Acidithiobacillus ferridurans</name>
    <dbReference type="NCBI Taxonomy" id="1232575"/>
    <lineage>
        <taxon>Bacteria</taxon>
        <taxon>Pseudomonadati</taxon>
        <taxon>Pseudomonadota</taxon>
        <taxon>Acidithiobacillia</taxon>
        <taxon>Acidithiobacillales</taxon>
        <taxon>Acidithiobacillaceae</taxon>
        <taxon>Acidithiobacillus</taxon>
    </lineage>
</organism>
<protein>
    <submittedName>
        <fullName evidence="1">Uncharacterized protein</fullName>
    </submittedName>
</protein>
<proteinExistence type="predicted"/>
<dbReference type="AlphaFoldDB" id="A0A8X8K9R9"/>
<reference evidence="1" key="1">
    <citation type="journal article" date="2021" name="ISME J.">
        <title>Genomic evolution of the class Acidithiobacillia: deep-branching Proteobacteria living in extreme acidic conditions.</title>
        <authorList>
            <person name="Moya-Beltran A."/>
            <person name="Beard S."/>
            <person name="Rojas-Villalobos C."/>
            <person name="Issotta F."/>
            <person name="Gallardo Y."/>
            <person name="Ulloa R."/>
            <person name="Giaveno A."/>
            <person name="Degli Esposti M."/>
            <person name="Johnson D.B."/>
            <person name="Quatrini R."/>
        </authorList>
    </citation>
    <scope>NUCLEOTIDE SEQUENCE</scope>
    <source>
        <strain evidence="1">DSM 583</strain>
    </source>
</reference>
<comment type="caution">
    <text evidence="1">The sequence shown here is derived from an EMBL/GenBank/DDBJ whole genome shotgun (WGS) entry which is preliminary data.</text>
</comment>
<evidence type="ECO:0000313" key="1">
    <source>
        <dbReference type="EMBL" id="MBU2721868.1"/>
    </source>
</evidence>
<evidence type="ECO:0000313" key="2">
    <source>
        <dbReference type="Proteomes" id="UP000887300"/>
    </source>
</evidence>
<accession>A0A8X8K9R9</accession>
<dbReference type="Proteomes" id="UP000887300">
    <property type="component" value="Unassembled WGS sequence"/>
</dbReference>
<sequence>MKAQCKDATPGAPLWIKDHGEWKLVIATKTRPDGKGHQVVWIDTEGNSGESALDTMYTHPED</sequence>
<name>A0A8X8K9R9_ACIFI</name>